<dbReference type="SUPFAM" id="SSF47413">
    <property type="entry name" value="lambda repressor-like DNA-binding domains"/>
    <property type="match status" value="1"/>
</dbReference>
<dbReference type="InterPro" id="IPR028082">
    <property type="entry name" value="Peripla_BP_I"/>
</dbReference>
<dbReference type="SUPFAM" id="SSF53822">
    <property type="entry name" value="Periplasmic binding protein-like I"/>
    <property type="match status" value="1"/>
</dbReference>
<dbReference type="InterPro" id="IPR010982">
    <property type="entry name" value="Lambda_DNA-bd_dom_sf"/>
</dbReference>
<dbReference type="CDD" id="cd01392">
    <property type="entry name" value="HTH_LacI"/>
    <property type="match status" value="1"/>
</dbReference>
<protein>
    <submittedName>
        <fullName evidence="5">LacI family DNA-binding transcriptional regulator</fullName>
    </submittedName>
</protein>
<dbReference type="Gene3D" id="3.40.50.2300">
    <property type="match status" value="2"/>
</dbReference>
<evidence type="ECO:0000256" key="1">
    <source>
        <dbReference type="ARBA" id="ARBA00023015"/>
    </source>
</evidence>
<dbReference type="PROSITE" id="PS50932">
    <property type="entry name" value="HTH_LACI_2"/>
    <property type="match status" value="1"/>
</dbReference>
<keyword evidence="1" id="KW-0805">Transcription regulation</keyword>
<organism evidence="5 6">
    <name type="scientific">Actomonas aquatica</name>
    <dbReference type="NCBI Taxonomy" id="2866162"/>
    <lineage>
        <taxon>Bacteria</taxon>
        <taxon>Pseudomonadati</taxon>
        <taxon>Verrucomicrobiota</taxon>
        <taxon>Opitutia</taxon>
        <taxon>Opitutales</taxon>
        <taxon>Opitutaceae</taxon>
        <taxon>Actomonas</taxon>
    </lineage>
</organism>
<dbReference type="PANTHER" id="PTHR30146:SF109">
    <property type="entry name" value="HTH-TYPE TRANSCRIPTIONAL REGULATOR GALS"/>
    <property type="match status" value="1"/>
</dbReference>
<reference evidence="5 6" key="1">
    <citation type="submission" date="2023-12" db="EMBL/GenBank/DDBJ databases">
        <title>Description of an unclassified Opitutus bacterium of Verrucomicrobiota.</title>
        <authorList>
            <person name="Zhang D.-F."/>
        </authorList>
    </citation>
    <scope>NUCLEOTIDE SEQUENCE [LARGE SCALE GENOMIC DNA]</scope>
    <source>
        <strain evidence="5 6">WL0086</strain>
    </source>
</reference>
<accession>A0ABZ1C7A4</accession>
<keyword evidence="3" id="KW-0804">Transcription</keyword>
<keyword evidence="6" id="KW-1185">Reference proteome</keyword>
<proteinExistence type="predicted"/>
<dbReference type="GO" id="GO:0003677">
    <property type="term" value="F:DNA binding"/>
    <property type="evidence" value="ECO:0007669"/>
    <property type="project" value="UniProtKB-KW"/>
</dbReference>
<dbReference type="Pfam" id="PF13377">
    <property type="entry name" value="Peripla_BP_3"/>
    <property type="match status" value="1"/>
</dbReference>
<dbReference type="Proteomes" id="UP000738431">
    <property type="component" value="Chromosome"/>
</dbReference>
<dbReference type="SMART" id="SM00354">
    <property type="entry name" value="HTH_LACI"/>
    <property type="match status" value="1"/>
</dbReference>
<dbReference type="EMBL" id="CP139781">
    <property type="protein sequence ID" value="WRQ87520.1"/>
    <property type="molecule type" value="Genomic_DNA"/>
</dbReference>
<keyword evidence="2 5" id="KW-0238">DNA-binding</keyword>
<evidence type="ECO:0000256" key="3">
    <source>
        <dbReference type="ARBA" id="ARBA00023163"/>
    </source>
</evidence>
<gene>
    <name evidence="5" type="ORF">K1X11_022115</name>
</gene>
<dbReference type="RefSeq" id="WP_221030318.1">
    <property type="nucleotide sequence ID" value="NZ_CP139781.1"/>
</dbReference>
<dbReference type="Gene3D" id="1.10.260.40">
    <property type="entry name" value="lambda repressor-like DNA-binding domains"/>
    <property type="match status" value="1"/>
</dbReference>
<feature type="domain" description="HTH lacI-type" evidence="4">
    <location>
        <begin position="8"/>
        <end position="62"/>
    </location>
</feature>
<dbReference type="PANTHER" id="PTHR30146">
    <property type="entry name" value="LACI-RELATED TRANSCRIPTIONAL REPRESSOR"/>
    <property type="match status" value="1"/>
</dbReference>
<sequence length="371" mass="41017">MRRRSDTPSLARIAEEAGVSRAAVSMALRHHPRIPIATRERIEAIAKRLGWKPNPLLAEAMSAIRAGQPPADRVTLAWVTTFPEREGWRNIHFFSRVHDGADARAARAGYKLEHFWLGDARGNVSRLSDILYNRGINGLIIAPMAAPGPLELAWKHFAAATVGFSVTSPRLHRVTDNHTASVRVGVTRLRGAGFKRIGFALSGNFDRRVNGLWGAGYLWQMHEVGEFQEELLHRPPELDETLFIRWVRETKPDAILSVDRRIPEWLAGAGMRIPRDVAYVNLDIPADDGTMAGVYQDPESIGAACVDMVAGQLLRHERGLPEKPRTVIIDGRWVDGATAPACDPESDAAKEADTLLCNLGKFPELLPSAFD</sequence>
<dbReference type="InterPro" id="IPR000843">
    <property type="entry name" value="HTH_LacI"/>
</dbReference>
<name>A0ABZ1C7A4_9BACT</name>
<evidence type="ECO:0000313" key="5">
    <source>
        <dbReference type="EMBL" id="WRQ87520.1"/>
    </source>
</evidence>
<evidence type="ECO:0000256" key="2">
    <source>
        <dbReference type="ARBA" id="ARBA00023125"/>
    </source>
</evidence>
<evidence type="ECO:0000259" key="4">
    <source>
        <dbReference type="PROSITE" id="PS50932"/>
    </source>
</evidence>
<evidence type="ECO:0000313" key="6">
    <source>
        <dbReference type="Proteomes" id="UP000738431"/>
    </source>
</evidence>
<dbReference type="Pfam" id="PF00356">
    <property type="entry name" value="LacI"/>
    <property type="match status" value="1"/>
</dbReference>
<dbReference type="InterPro" id="IPR046335">
    <property type="entry name" value="LacI/GalR-like_sensor"/>
</dbReference>